<dbReference type="GO" id="GO:0005524">
    <property type="term" value="F:ATP binding"/>
    <property type="evidence" value="ECO:0007669"/>
    <property type="project" value="UniProtKB-KW"/>
</dbReference>
<reference evidence="8" key="2">
    <citation type="submission" date="2020-12" db="EMBL/GenBank/DDBJ databases">
        <title>New Spironucleus salmonicida genome in near-complete chromosomes.</title>
        <authorList>
            <person name="Xu F."/>
            <person name="Kurt Z."/>
            <person name="Jimenez-Gonzalez A."/>
            <person name="Astvaldsson A."/>
            <person name="Andersson J.O."/>
            <person name="Svard S.G."/>
        </authorList>
    </citation>
    <scope>NUCLEOTIDE SEQUENCE</scope>
    <source>
        <strain evidence="8">ATCC 50377</strain>
    </source>
</reference>
<keyword evidence="2" id="KW-0378">Hydrolase</keyword>
<organism evidence="7">
    <name type="scientific">Spironucleus salmonicida</name>
    <dbReference type="NCBI Taxonomy" id="348837"/>
    <lineage>
        <taxon>Eukaryota</taxon>
        <taxon>Metamonada</taxon>
        <taxon>Diplomonadida</taxon>
        <taxon>Hexamitidae</taxon>
        <taxon>Hexamitinae</taxon>
        <taxon>Spironucleus</taxon>
    </lineage>
</organism>
<dbReference type="GO" id="GO:0016787">
    <property type="term" value="F:hydrolase activity"/>
    <property type="evidence" value="ECO:0007669"/>
    <property type="project" value="UniProtKB-KW"/>
</dbReference>
<evidence type="ECO:0000313" key="9">
    <source>
        <dbReference type="Proteomes" id="UP000018208"/>
    </source>
</evidence>
<dbReference type="SMART" id="SM00487">
    <property type="entry name" value="DEXDc"/>
    <property type="match status" value="1"/>
</dbReference>
<dbReference type="GO" id="GO:0004386">
    <property type="term" value="F:helicase activity"/>
    <property type="evidence" value="ECO:0007669"/>
    <property type="project" value="UniProtKB-KW"/>
</dbReference>
<evidence type="ECO:0000256" key="4">
    <source>
        <dbReference type="ARBA" id="ARBA00022840"/>
    </source>
</evidence>
<dbReference type="PANTHER" id="PTHR47961">
    <property type="entry name" value="DNA POLYMERASE THETA, PUTATIVE (AFU_ORTHOLOGUE AFUA_1G05260)-RELATED"/>
    <property type="match status" value="1"/>
</dbReference>
<dbReference type="PROSITE" id="PS51192">
    <property type="entry name" value="HELICASE_ATP_BIND_1"/>
    <property type="match status" value="1"/>
</dbReference>
<dbReference type="InterPro" id="IPR001650">
    <property type="entry name" value="Helicase_C-like"/>
</dbReference>
<dbReference type="PROSITE" id="PS51194">
    <property type="entry name" value="HELICASE_CTER"/>
    <property type="match status" value="1"/>
</dbReference>
<evidence type="ECO:0000259" key="6">
    <source>
        <dbReference type="PROSITE" id="PS51194"/>
    </source>
</evidence>
<dbReference type="InterPro" id="IPR050474">
    <property type="entry name" value="Hel308_SKI2-like"/>
</dbReference>
<dbReference type="OrthoDB" id="2320933at2759"/>
<dbReference type="AlphaFoldDB" id="V6LNG4"/>
<keyword evidence="3 7" id="KW-0347">Helicase</keyword>
<dbReference type="Pfam" id="PF00270">
    <property type="entry name" value="DEAD"/>
    <property type="match status" value="1"/>
</dbReference>
<dbReference type="SMART" id="SM00490">
    <property type="entry name" value="HELICc"/>
    <property type="match status" value="1"/>
</dbReference>
<sequence length="765" mass="87764">MVRMQYDYNQILLNLLSQIEPETEDVKQSSIFQSDYGYLNLPNILEQYSFQDFFIDEQQLELSDILLQIDALSPNIRVEKLRQWQKQILQENLLSKDNLLVSAGTASGKTHVSVIFALYTLIVQKKCVIFSAPYVTIVNELVDKFSQFLTGNYGLSGLCGLRNLPEFLATKPTIYICTNEKAYQILKKFNEQGLQENLGLVIVDELQVVGEVNSDRSVLLETFINYFLLYQQEHNVKLITMSATLSNHLDIEQWLNCKTFLTDYSEQKLQKFIINDNQIYDFDTLQKISDFYFKYSFNATIQLKICVMAPKPLIMFVPTRNQCLYFANQLGAFLVKNFQDKVLNNEEKTEARKILNQSLDQQQQSILAGVAYHNASLSGQDRMKIENSYSDGILHTIIATSTLAAGVNLPAMSVFINQLKVGMSQLDSVRFKQMTGRAGRFEGKQNAAIFIVSDNVFSEILEVKKEFVCKSLLLTEQYKNNSINSILINAFQFKKEFNFGLQRTLYHIQNDTKNADCLENINFLLKIKFLALQEGNLSLTQLGQAANEASLSPYQAYYFDQLFEQIKKYGINPFDSVSIFLFSYSPPASLLHLLTQQSFSSFLSQEVEFQYQINMDDIISQDKILLEVLQIQSNNKKTIKNIILQQIINISRAFSNSNDVQLKSPATILFQVKMFAQQRKLIIYSLFEKYLNQIKEKISDDITELLEIPQVGNNRAQILKQAGFNNYVDIVHLGIDTVKLRCNFGQTSDAIAQTIYNQCEKMNQK</sequence>
<dbReference type="EMBL" id="AUWU02000002">
    <property type="protein sequence ID" value="KAH0576496.1"/>
    <property type="molecule type" value="Genomic_DNA"/>
</dbReference>
<evidence type="ECO:0000256" key="2">
    <source>
        <dbReference type="ARBA" id="ARBA00022801"/>
    </source>
</evidence>
<dbReference type="PANTHER" id="PTHR47961:SF6">
    <property type="entry name" value="DNA-DIRECTED DNA POLYMERASE"/>
    <property type="match status" value="1"/>
</dbReference>
<reference evidence="7 8" key="1">
    <citation type="journal article" date="2014" name="PLoS Genet.">
        <title>The Genome of Spironucleus salmonicida Highlights a Fish Pathogen Adapted to Fluctuating Environments.</title>
        <authorList>
            <person name="Xu F."/>
            <person name="Jerlstrom-Hultqvist J."/>
            <person name="Einarsson E."/>
            <person name="Astvaldsson A."/>
            <person name="Svard S.G."/>
            <person name="Andersson J.O."/>
        </authorList>
    </citation>
    <scope>NUCLEOTIDE SEQUENCE</scope>
    <source>
        <strain evidence="8">ATCC 50377</strain>
    </source>
</reference>
<dbReference type="InterPro" id="IPR027417">
    <property type="entry name" value="P-loop_NTPase"/>
</dbReference>
<keyword evidence="9" id="KW-1185">Reference proteome</keyword>
<dbReference type="GO" id="GO:0003676">
    <property type="term" value="F:nucleic acid binding"/>
    <property type="evidence" value="ECO:0007669"/>
    <property type="project" value="InterPro"/>
</dbReference>
<dbReference type="Proteomes" id="UP000018208">
    <property type="component" value="Unassembled WGS sequence"/>
</dbReference>
<dbReference type="InterPro" id="IPR014001">
    <property type="entry name" value="Helicase_ATP-bd"/>
</dbReference>
<dbReference type="EMBL" id="KI546089">
    <property type="protein sequence ID" value="EST45778.1"/>
    <property type="molecule type" value="Genomic_DNA"/>
</dbReference>
<proteinExistence type="predicted"/>
<protein>
    <submittedName>
        <fullName evidence="7">DNA helicase</fullName>
    </submittedName>
</protein>
<dbReference type="InterPro" id="IPR011545">
    <property type="entry name" value="DEAD/DEAH_box_helicase_dom"/>
</dbReference>
<dbReference type="SUPFAM" id="SSF52540">
    <property type="entry name" value="P-loop containing nucleoside triphosphate hydrolases"/>
    <property type="match status" value="1"/>
</dbReference>
<dbReference type="VEuPathDB" id="GiardiaDB:SS50377_22060"/>
<feature type="domain" description="Helicase C-terminal" evidence="6">
    <location>
        <begin position="302"/>
        <end position="487"/>
    </location>
</feature>
<keyword evidence="1" id="KW-0547">Nucleotide-binding</keyword>
<name>V6LNG4_9EUKA</name>
<evidence type="ECO:0000313" key="8">
    <source>
        <dbReference type="EMBL" id="KAH0576496.1"/>
    </source>
</evidence>
<evidence type="ECO:0000256" key="1">
    <source>
        <dbReference type="ARBA" id="ARBA00022741"/>
    </source>
</evidence>
<accession>V6LNG4</accession>
<dbReference type="Gene3D" id="3.40.50.300">
    <property type="entry name" value="P-loop containing nucleotide triphosphate hydrolases"/>
    <property type="match status" value="2"/>
</dbReference>
<keyword evidence="4" id="KW-0067">ATP-binding</keyword>
<evidence type="ECO:0000256" key="3">
    <source>
        <dbReference type="ARBA" id="ARBA00022806"/>
    </source>
</evidence>
<dbReference type="SUPFAM" id="SSF158702">
    <property type="entry name" value="Sec63 N-terminal domain-like"/>
    <property type="match status" value="1"/>
</dbReference>
<evidence type="ECO:0000313" key="7">
    <source>
        <dbReference type="EMBL" id="EST45778.1"/>
    </source>
</evidence>
<gene>
    <name evidence="7" type="ORF">SS50377_14350</name>
    <name evidence="8" type="ORF">SS50377_22060</name>
</gene>
<feature type="domain" description="Helicase ATP-binding" evidence="5">
    <location>
        <begin position="90"/>
        <end position="263"/>
    </location>
</feature>
<evidence type="ECO:0000259" key="5">
    <source>
        <dbReference type="PROSITE" id="PS51192"/>
    </source>
</evidence>
<dbReference type="Pfam" id="PF00271">
    <property type="entry name" value="Helicase_C"/>
    <property type="match status" value="1"/>
</dbReference>